<sequence>MTSEISTANALELLRQSKINFFYVQIMSSIHLFYSAFASILLVLSLFQCIHSSEGRSLKLLRKNEFPKLTSHSINFEKETKEIVDQNSYLHGESTNSTTYMNESVLLAPPPPIAPSQVVDQPHSPPPGHVDDFRPTAPGHSPGVGHSLQN</sequence>
<dbReference type="EMBL" id="CM045758">
    <property type="protein sequence ID" value="KAI8032434.1"/>
    <property type="molecule type" value="Genomic_DNA"/>
</dbReference>
<keyword evidence="2" id="KW-1185">Reference proteome</keyword>
<protein>
    <submittedName>
        <fullName evidence="1">Precursor of CEP3</fullName>
    </submittedName>
</protein>
<evidence type="ECO:0000313" key="1">
    <source>
        <dbReference type="EMBL" id="KAI8032434.1"/>
    </source>
</evidence>
<name>A0ACC0J4C9_9ERIC</name>
<comment type="caution">
    <text evidence="1">The sequence shown here is derived from an EMBL/GenBank/DDBJ whole genome shotgun (WGS) entry which is preliminary data.</text>
</comment>
<reference evidence="1 2" key="1">
    <citation type="journal article" date="2022" name="Plant J.">
        <title>Chromosome-level genome of Camellia lanceoleosa provides a valuable resource for understanding genome evolution and self-incompatibility.</title>
        <authorList>
            <person name="Gong W."/>
            <person name="Xiao S."/>
            <person name="Wang L."/>
            <person name="Liao Z."/>
            <person name="Chang Y."/>
            <person name="Mo W."/>
            <person name="Hu G."/>
            <person name="Li W."/>
            <person name="Zhao G."/>
            <person name="Zhu H."/>
            <person name="Hu X."/>
            <person name="Ji K."/>
            <person name="Xiang X."/>
            <person name="Song Q."/>
            <person name="Yuan D."/>
            <person name="Jin S."/>
            <person name="Zhang L."/>
        </authorList>
    </citation>
    <scope>NUCLEOTIDE SEQUENCE [LARGE SCALE GENOMIC DNA]</scope>
    <source>
        <strain evidence="1">SQ_2022a</strain>
    </source>
</reference>
<organism evidence="1 2">
    <name type="scientific">Camellia lanceoleosa</name>
    <dbReference type="NCBI Taxonomy" id="1840588"/>
    <lineage>
        <taxon>Eukaryota</taxon>
        <taxon>Viridiplantae</taxon>
        <taxon>Streptophyta</taxon>
        <taxon>Embryophyta</taxon>
        <taxon>Tracheophyta</taxon>
        <taxon>Spermatophyta</taxon>
        <taxon>Magnoliopsida</taxon>
        <taxon>eudicotyledons</taxon>
        <taxon>Gunneridae</taxon>
        <taxon>Pentapetalae</taxon>
        <taxon>asterids</taxon>
        <taxon>Ericales</taxon>
        <taxon>Theaceae</taxon>
        <taxon>Camellia</taxon>
    </lineage>
</organism>
<gene>
    <name evidence="1" type="ORF">LOK49_LG01G03332</name>
</gene>
<proteinExistence type="predicted"/>
<dbReference type="Proteomes" id="UP001060215">
    <property type="component" value="Chromosome 1"/>
</dbReference>
<evidence type="ECO:0000313" key="2">
    <source>
        <dbReference type="Proteomes" id="UP001060215"/>
    </source>
</evidence>
<accession>A0ACC0J4C9</accession>